<dbReference type="Gene3D" id="1.10.150.240">
    <property type="entry name" value="Putative phosphatase, domain 2"/>
    <property type="match status" value="1"/>
</dbReference>
<dbReference type="InterPro" id="IPR036412">
    <property type="entry name" value="HAD-like_sf"/>
</dbReference>
<dbReference type="SUPFAM" id="SSF56784">
    <property type="entry name" value="HAD-like"/>
    <property type="match status" value="1"/>
</dbReference>
<evidence type="ECO:0000313" key="2">
    <source>
        <dbReference type="Proteomes" id="UP001238603"/>
    </source>
</evidence>
<dbReference type="PANTHER" id="PTHR43611">
    <property type="entry name" value="ALPHA-D-GLUCOSE 1-PHOSPHATE PHOSPHATASE"/>
    <property type="match status" value="1"/>
</dbReference>
<protein>
    <submittedName>
        <fullName evidence="1">HAD family phosphatase</fullName>
    </submittedName>
</protein>
<dbReference type="InterPro" id="IPR023198">
    <property type="entry name" value="PGP-like_dom2"/>
</dbReference>
<dbReference type="Pfam" id="PF00702">
    <property type="entry name" value="Hydrolase"/>
    <property type="match status" value="1"/>
</dbReference>
<dbReference type="PANTHER" id="PTHR43611:SF3">
    <property type="entry name" value="FLAVIN MONONUCLEOTIDE HYDROLASE 1, CHLOROPLATIC"/>
    <property type="match status" value="1"/>
</dbReference>
<keyword evidence="2" id="KW-1185">Reference proteome</keyword>
<comment type="caution">
    <text evidence="1">The sequence shown here is derived from an EMBL/GenBank/DDBJ whole genome shotgun (WGS) entry which is preliminary data.</text>
</comment>
<dbReference type="EMBL" id="JASVDS010000003">
    <property type="protein sequence ID" value="MDL5032695.1"/>
    <property type="molecule type" value="Genomic_DNA"/>
</dbReference>
<name>A0ABT7LKJ3_9BURK</name>
<reference evidence="1 2" key="1">
    <citation type="submission" date="2023-06" db="EMBL/GenBank/DDBJ databases">
        <title>Pelomonas sp. APW6 16S ribosomal RNA gene genome sequencing and assembly.</title>
        <authorList>
            <person name="Woo H."/>
        </authorList>
    </citation>
    <scope>NUCLEOTIDE SEQUENCE [LARGE SCALE GENOMIC DNA]</scope>
    <source>
        <strain evidence="1 2">APW6</strain>
    </source>
</reference>
<organism evidence="1 2">
    <name type="scientific">Roseateles subflavus</name>
    <dbReference type="NCBI Taxonomy" id="3053353"/>
    <lineage>
        <taxon>Bacteria</taxon>
        <taxon>Pseudomonadati</taxon>
        <taxon>Pseudomonadota</taxon>
        <taxon>Betaproteobacteria</taxon>
        <taxon>Burkholderiales</taxon>
        <taxon>Sphaerotilaceae</taxon>
        <taxon>Roseateles</taxon>
    </lineage>
</organism>
<dbReference type="InterPro" id="IPR023214">
    <property type="entry name" value="HAD_sf"/>
</dbReference>
<dbReference type="SFLD" id="SFLDG01129">
    <property type="entry name" value="C1.5:_HAD__Beta-PGM__Phosphata"/>
    <property type="match status" value="1"/>
</dbReference>
<dbReference type="SFLD" id="SFLDS00003">
    <property type="entry name" value="Haloacid_Dehalogenase"/>
    <property type="match status" value="1"/>
</dbReference>
<accession>A0ABT7LKJ3</accession>
<dbReference type="NCBIfam" id="TIGR01509">
    <property type="entry name" value="HAD-SF-IA-v3"/>
    <property type="match status" value="1"/>
</dbReference>
<gene>
    <name evidence="1" type="ORF">QRD43_12340</name>
</gene>
<evidence type="ECO:0000313" key="1">
    <source>
        <dbReference type="EMBL" id="MDL5032695.1"/>
    </source>
</evidence>
<dbReference type="CDD" id="cd02603">
    <property type="entry name" value="HAD_sEH-N_like"/>
    <property type="match status" value="1"/>
</dbReference>
<dbReference type="Proteomes" id="UP001238603">
    <property type="component" value="Unassembled WGS sequence"/>
</dbReference>
<sequence>MRVVFDFGGVLFRWHPPSFLARVWPQRCPDEAAGAVAAREFFTQYAGDWGAFDQGLIGPEEVIHRIAARTGWPEADVRAVVDAVPSELQAVAGTVALIEAAQAAGHRTHYLSNMPGIYADHLERQYPLDRWFESGIFSSRVKHSKPGAEIFSLMEAQLAVPPEDIVFLDDHPDNIEAAAARGWQAILFTTPEAASATLRERGLIR</sequence>
<dbReference type="RefSeq" id="WP_285982780.1">
    <property type="nucleotide sequence ID" value="NZ_JASVDS010000003.1"/>
</dbReference>
<proteinExistence type="predicted"/>
<dbReference type="InterPro" id="IPR006439">
    <property type="entry name" value="HAD-SF_hydro_IA"/>
</dbReference>
<dbReference type="Gene3D" id="3.40.50.1000">
    <property type="entry name" value="HAD superfamily/HAD-like"/>
    <property type="match status" value="1"/>
</dbReference>